<dbReference type="AlphaFoldDB" id="B9RHL4"/>
<gene>
    <name evidence="2" type="ORF">RCOM_1760630</name>
</gene>
<dbReference type="InParanoid" id="B9RHL4"/>
<feature type="region of interest" description="Disordered" evidence="1">
    <location>
        <begin position="1"/>
        <end position="41"/>
    </location>
</feature>
<organism evidence="2 3">
    <name type="scientific">Ricinus communis</name>
    <name type="common">Castor bean</name>
    <dbReference type="NCBI Taxonomy" id="3988"/>
    <lineage>
        <taxon>Eukaryota</taxon>
        <taxon>Viridiplantae</taxon>
        <taxon>Streptophyta</taxon>
        <taxon>Embryophyta</taxon>
        <taxon>Tracheophyta</taxon>
        <taxon>Spermatophyta</taxon>
        <taxon>Magnoliopsida</taxon>
        <taxon>eudicotyledons</taxon>
        <taxon>Gunneridae</taxon>
        <taxon>Pentapetalae</taxon>
        <taxon>rosids</taxon>
        <taxon>fabids</taxon>
        <taxon>Malpighiales</taxon>
        <taxon>Euphorbiaceae</taxon>
        <taxon>Acalyphoideae</taxon>
        <taxon>Acalypheae</taxon>
        <taxon>Ricinus</taxon>
    </lineage>
</organism>
<accession>B9RHL4</accession>
<feature type="compositionally biased region" description="Polar residues" evidence="1">
    <location>
        <begin position="1"/>
        <end position="12"/>
    </location>
</feature>
<evidence type="ECO:0000313" key="3">
    <source>
        <dbReference type="Proteomes" id="UP000008311"/>
    </source>
</evidence>
<keyword evidence="3" id="KW-1185">Reference proteome</keyword>
<proteinExistence type="predicted"/>
<evidence type="ECO:0000313" key="2">
    <source>
        <dbReference type="EMBL" id="EEF49101.1"/>
    </source>
</evidence>
<name>B9RHL4_RICCO</name>
<reference evidence="3" key="1">
    <citation type="journal article" date="2010" name="Nat. Biotechnol.">
        <title>Draft genome sequence of the oilseed species Ricinus communis.</title>
        <authorList>
            <person name="Chan A.P."/>
            <person name="Crabtree J."/>
            <person name="Zhao Q."/>
            <person name="Lorenzi H."/>
            <person name="Orvis J."/>
            <person name="Puiu D."/>
            <person name="Melake-Berhan A."/>
            <person name="Jones K.M."/>
            <person name="Redman J."/>
            <person name="Chen G."/>
            <person name="Cahoon E.B."/>
            <person name="Gedil M."/>
            <person name="Stanke M."/>
            <person name="Haas B.J."/>
            <person name="Wortman J.R."/>
            <person name="Fraser-Liggett C.M."/>
            <person name="Ravel J."/>
            <person name="Rabinowicz P.D."/>
        </authorList>
    </citation>
    <scope>NUCLEOTIDE SEQUENCE [LARGE SCALE GENOMIC DNA]</scope>
    <source>
        <strain evidence="3">cv. Hale</strain>
    </source>
</reference>
<dbReference type="Proteomes" id="UP000008311">
    <property type="component" value="Unassembled WGS sequence"/>
</dbReference>
<dbReference type="EMBL" id="EQ973780">
    <property type="protein sequence ID" value="EEF49101.1"/>
    <property type="molecule type" value="Genomic_DNA"/>
</dbReference>
<evidence type="ECO:0000256" key="1">
    <source>
        <dbReference type="SAM" id="MobiDB-lite"/>
    </source>
</evidence>
<sequence>MQSNPIRASTRMSGARVTRPVSRGSKLTILKSPKSSSHTNRKFTVKQKFQILCQVNMVGLVNFDCLINERRSSPDSS</sequence>
<protein>
    <submittedName>
        <fullName evidence="2">Uncharacterized protein</fullName>
    </submittedName>
</protein>